<evidence type="ECO:0000259" key="9">
    <source>
        <dbReference type="PROSITE" id="PS50850"/>
    </source>
</evidence>
<dbReference type="PROSITE" id="PS50850">
    <property type="entry name" value="MFS"/>
    <property type="match status" value="1"/>
</dbReference>
<feature type="transmembrane region" description="Helical" evidence="8">
    <location>
        <begin position="350"/>
        <end position="369"/>
    </location>
</feature>
<dbReference type="OrthoDB" id="7375466at2"/>
<feature type="domain" description="Major facilitator superfamily (MFS) profile" evidence="9">
    <location>
        <begin position="27"/>
        <end position="477"/>
    </location>
</feature>
<keyword evidence="3" id="KW-1003">Cell membrane</keyword>
<keyword evidence="7" id="KW-0046">Antibiotic resistance</keyword>
<dbReference type="SUPFAM" id="SSF103473">
    <property type="entry name" value="MFS general substrate transporter"/>
    <property type="match status" value="1"/>
</dbReference>
<dbReference type="PANTHER" id="PTHR42718">
    <property type="entry name" value="MAJOR FACILITATOR SUPERFAMILY MULTIDRUG TRANSPORTER MFSC"/>
    <property type="match status" value="1"/>
</dbReference>
<dbReference type="RefSeq" id="WP_132819397.1">
    <property type="nucleotide sequence ID" value="NZ_SMKI01000207.1"/>
</dbReference>
<feature type="transmembrane region" description="Helical" evidence="8">
    <location>
        <begin position="26"/>
        <end position="49"/>
    </location>
</feature>
<accession>A0A4R4TCK2</accession>
<dbReference type="GO" id="GO:0005886">
    <property type="term" value="C:plasma membrane"/>
    <property type="evidence" value="ECO:0007669"/>
    <property type="project" value="UniProtKB-SubCell"/>
</dbReference>
<sequence>MTSTNETAKPVAPAAEDTARDHRKGLILLVTCAVFFLDALDNSTVGVALPSIRDDLSMSTASLQWLVSGYTLAYGGFLLVGGRAADILGRRRVLIVGLSVFVVASLLGGMMTEPAPLIASRFIKGVAAAFTAPAAFSIITTRFAEGRERNRALSIYGATGGLGWCTGLVASGLLTDVDWRLVFFVPGVVALLVLALVPIAVEPDEPEPAGAARRSYDPGGALVVTAALLLFVMAVVRAPETGWSAPSTLLAFALAPLLVLVFVAIERRHHAPMLALDIFGSRTRSASYLVALTHAAAALGWQFAVVLYLQEVLDYGPARIAMAILPLGVTVFLVARFVTSRLVDAFGIRFVSVLGLALQAVAVGLFAVLGEEDRYLTLILPCLLVHGFACGTVLSAANIGGVSAVADERQGVAAGLSSAAYAVGAGLGTAVLAGVIAATTGDADATPLAAFRNAFLGAAALATVGLLIALLGLPRRDRAS</sequence>
<feature type="transmembrane region" description="Helical" evidence="8">
    <location>
        <begin position="245"/>
        <end position="265"/>
    </location>
</feature>
<dbReference type="InterPro" id="IPR011701">
    <property type="entry name" value="MFS"/>
</dbReference>
<dbReference type="GO" id="GO:0022857">
    <property type="term" value="F:transmembrane transporter activity"/>
    <property type="evidence" value="ECO:0007669"/>
    <property type="project" value="InterPro"/>
</dbReference>
<feature type="transmembrane region" description="Helical" evidence="8">
    <location>
        <begin position="375"/>
        <end position="400"/>
    </location>
</feature>
<organism evidence="10 11">
    <name type="scientific">Streptomyces hainanensis</name>
    <dbReference type="NCBI Taxonomy" id="402648"/>
    <lineage>
        <taxon>Bacteria</taxon>
        <taxon>Bacillati</taxon>
        <taxon>Actinomycetota</taxon>
        <taxon>Actinomycetes</taxon>
        <taxon>Kitasatosporales</taxon>
        <taxon>Streptomycetaceae</taxon>
        <taxon>Streptomyces</taxon>
    </lineage>
</organism>
<keyword evidence="5 8" id="KW-1133">Transmembrane helix</keyword>
<evidence type="ECO:0000256" key="3">
    <source>
        <dbReference type="ARBA" id="ARBA00022475"/>
    </source>
</evidence>
<feature type="transmembrane region" description="Helical" evidence="8">
    <location>
        <begin position="122"/>
        <end position="141"/>
    </location>
</feature>
<comment type="caution">
    <text evidence="10">The sequence shown here is derived from an EMBL/GenBank/DDBJ whole genome shotgun (WGS) entry which is preliminary data.</text>
</comment>
<feature type="transmembrane region" description="Helical" evidence="8">
    <location>
        <begin position="450"/>
        <end position="473"/>
    </location>
</feature>
<feature type="transmembrane region" description="Helical" evidence="8">
    <location>
        <begin position="153"/>
        <end position="175"/>
    </location>
</feature>
<gene>
    <name evidence="10" type="ORF">E1283_19595</name>
</gene>
<feature type="transmembrane region" description="Helical" evidence="8">
    <location>
        <begin position="61"/>
        <end position="81"/>
    </location>
</feature>
<feature type="transmembrane region" description="Helical" evidence="8">
    <location>
        <begin position="412"/>
        <end position="438"/>
    </location>
</feature>
<protein>
    <submittedName>
        <fullName evidence="10">MFS transporter</fullName>
    </submittedName>
</protein>
<dbReference type="InterPro" id="IPR005829">
    <property type="entry name" value="Sugar_transporter_CS"/>
</dbReference>
<evidence type="ECO:0000256" key="8">
    <source>
        <dbReference type="SAM" id="Phobius"/>
    </source>
</evidence>
<evidence type="ECO:0000313" key="11">
    <source>
        <dbReference type="Proteomes" id="UP000295345"/>
    </source>
</evidence>
<evidence type="ECO:0000256" key="4">
    <source>
        <dbReference type="ARBA" id="ARBA00022692"/>
    </source>
</evidence>
<dbReference type="PANTHER" id="PTHR42718:SF46">
    <property type="entry name" value="BLR6921 PROTEIN"/>
    <property type="match status" value="1"/>
</dbReference>
<dbReference type="PROSITE" id="PS00216">
    <property type="entry name" value="SUGAR_TRANSPORT_1"/>
    <property type="match status" value="1"/>
</dbReference>
<reference evidence="10 11" key="1">
    <citation type="submission" date="2019-03" db="EMBL/GenBank/DDBJ databases">
        <title>Draft genome sequences of novel Actinobacteria.</title>
        <authorList>
            <person name="Sahin N."/>
            <person name="Ay H."/>
            <person name="Saygin H."/>
        </authorList>
    </citation>
    <scope>NUCLEOTIDE SEQUENCE [LARGE SCALE GENOMIC DNA]</scope>
    <source>
        <strain evidence="10 11">DSM 41900</strain>
    </source>
</reference>
<keyword evidence="4 8" id="KW-0812">Transmembrane</keyword>
<feature type="transmembrane region" description="Helical" evidence="8">
    <location>
        <begin position="320"/>
        <end position="338"/>
    </location>
</feature>
<proteinExistence type="predicted"/>
<keyword evidence="11" id="KW-1185">Reference proteome</keyword>
<feature type="transmembrane region" description="Helical" evidence="8">
    <location>
        <begin position="93"/>
        <end position="110"/>
    </location>
</feature>
<dbReference type="InterPro" id="IPR036259">
    <property type="entry name" value="MFS_trans_sf"/>
</dbReference>
<dbReference type="Proteomes" id="UP000295345">
    <property type="component" value="Unassembled WGS sequence"/>
</dbReference>
<dbReference type="Pfam" id="PF07690">
    <property type="entry name" value="MFS_1"/>
    <property type="match status" value="1"/>
</dbReference>
<keyword evidence="6 8" id="KW-0472">Membrane</keyword>
<evidence type="ECO:0000256" key="7">
    <source>
        <dbReference type="ARBA" id="ARBA00023251"/>
    </source>
</evidence>
<dbReference type="CDD" id="cd17321">
    <property type="entry name" value="MFS_MMR_MDR_like"/>
    <property type="match status" value="1"/>
</dbReference>
<feature type="transmembrane region" description="Helical" evidence="8">
    <location>
        <begin position="286"/>
        <end position="308"/>
    </location>
</feature>
<dbReference type="AlphaFoldDB" id="A0A4R4TCK2"/>
<comment type="subcellular location">
    <subcellularLocation>
        <location evidence="1">Cell membrane</location>
        <topology evidence="1">Multi-pass membrane protein</topology>
    </subcellularLocation>
</comment>
<dbReference type="GO" id="GO:0046677">
    <property type="term" value="P:response to antibiotic"/>
    <property type="evidence" value="ECO:0007669"/>
    <property type="project" value="UniProtKB-KW"/>
</dbReference>
<feature type="transmembrane region" description="Helical" evidence="8">
    <location>
        <begin position="181"/>
        <end position="201"/>
    </location>
</feature>
<dbReference type="InterPro" id="IPR020846">
    <property type="entry name" value="MFS_dom"/>
</dbReference>
<evidence type="ECO:0000256" key="2">
    <source>
        <dbReference type="ARBA" id="ARBA00022448"/>
    </source>
</evidence>
<evidence type="ECO:0000256" key="5">
    <source>
        <dbReference type="ARBA" id="ARBA00022989"/>
    </source>
</evidence>
<keyword evidence="2" id="KW-0813">Transport</keyword>
<dbReference type="EMBL" id="SMKI01000207">
    <property type="protein sequence ID" value="TDC73274.1"/>
    <property type="molecule type" value="Genomic_DNA"/>
</dbReference>
<name>A0A4R4TCK2_9ACTN</name>
<feature type="transmembrane region" description="Helical" evidence="8">
    <location>
        <begin position="221"/>
        <end position="239"/>
    </location>
</feature>
<evidence type="ECO:0000256" key="6">
    <source>
        <dbReference type="ARBA" id="ARBA00023136"/>
    </source>
</evidence>
<dbReference type="Gene3D" id="1.20.1250.20">
    <property type="entry name" value="MFS general substrate transporter like domains"/>
    <property type="match status" value="1"/>
</dbReference>
<evidence type="ECO:0000313" key="10">
    <source>
        <dbReference type="EMBL" id="TDC73274.1"/>
    </source>
</evidence>
<evidence type="ECO:0000256" key="1">
    <source>
        <dbReference type="ARBA" id="ARBA00004651"/>
    </source>
</evidence>
<dbReference type="Gene3D" id="1.20.1720.10">
    <property type="entry name" value="Multidrug resistance protein D"/>
    <property type="match status" value="1"/>
</dbReference>